<dbReference type="Pfam" id="PF14322">
    <property type="entry name" value="SusD-like_3"/>
    <property type="match status" value="1"/>
</dbReference>
<evidence type="ECO:0000256" key="2">
    <source>
        <dbReference type="ARBA" id="ARBA00006275"/>
    </source>
</evidence>
<comment type="caution">
    <text evidence="8">The sequence shown here is derived from an EMBL/GenBank/DDBJ whole genome shotgun (WGS) entry which is preliminary data.</text>
</comment>
<gene>
    <name evidence="8" type="ORF">CLV59_10137</name>
</gene>
<evidence type="ECO:0000259" key="6">
    <source>
        <dbReference type="Pfam" id="PF07980"/>
    </source>
</evidence>
<proteinExistence type="inferred from homology"/>
<dbReference type="EMBL" id="QLMA01000001">
    <property type="protein sequence ID" value="RAJ87288.1"/>
    <property type="molecule type" value="Genomic_DNA"/>
</dbReference>
<evidence type="ECO:0000256" key="5">
    <source>
        <dbReference type="ARBA" id="ARBA00023237"/>
    </source>
</evidence>
<feature type="domain" description="SusD-like N-terminal" evidence="7">
    <location>
        <begin position="68"/>
        <end position="237"/>
    </location>
</feature>
<evidence type="ECO:0000313" key="9">
    <source>
        <dbReference type="Proteomes" id="UP000249819"/>
    </source>
</evidence>
<evidence type="ECO:0000313" key="8">
    <source>
        <dbReference type="EMBL" id="RAJ87288.1"/>
    </source>
</evidence>
<keyword evidence="3" id="KW-0732">Signal</keyword>
<evidence type="ECO:0000256" key="1">
    <source>
        <dbReference type="ARBA" id="ARBA00004442"/>
    </source>
</evidence>
<keyword evidence="9" id="KW-1185">Reference proteome</keyword>
<reference evidence="8 9" key="1">
    <citation type="submission" date="2018-06" db="EMBL/GenBank/DDBJ databases">
        <title>Genomic Encyclopedia of Archaeal and Bacterial Type Strains, Phase II (KMG-II): from individual species to whole genera.</title>
        <authorList>
            <person name="Goeker M."/>
        </authorList>
    </citation>
    <scope>NUCLEOTIDE SEQUENCE [LARGE SCALE GENOMIC DNA]</scope>
    <source>
        <strain evidence="8 9">DSM 29821</strain>
    </source>
</reference>
<dbReference type="InterPro" id="IPR011990">
    <property type="entry name" value="TPR-like_helical_dom_sf"/>
</dbReference>
<name>A0A327WAU6_9BACT</name>
<evidence type="ECO:0000259" key="7">
    <source>
        <dbReference type="Pfam" id="PF14322"/>
    </source>
</evidence>
<dbReference type="GO" id="GO:0009279">
    <property type="term" value="C:cell outer membrane"/>
    <property type="evidence" value="ECO:0007669"/>
    <property type="project" value="UniProtKB-SubCell"/>
</dbReference>
<dbReference type="Pfam" id="PF07980">
    <property type="entry name" value="SusD_RagB"/>
    <property type="match status" value="1"/>
</dbReference>
<dbReference type="InterPro" id="IPR012944">
    <property type="entry name" value="SusD_RagB_dom"/>
</dbReference>
<keyword evidence="4" id="KW-0472">Membrane</keyword>
<dbReference type="AlphaFoldDB" id="A0A327WAU6"/>
<evidence type="ECO:0000256" key="3">
    <source>
        <dbReference type="ARBA" id="ARBA00022729"/>
    </source>
</evidence>
<keyword evidence="5" id="KW-0998">Cell outer membrane</keyword>
<comment type="subcellular location">
    <subcellularLocation>
        <location evidence="1">Cell outer membrane</location>
    </subcellularLocation>
</comment>
<dbReference type="RefSeq" id="WP_211323689.1">
    <property type="nucleotide sequence ID" value="NZ_QLMA01000001.1"/>
</dbReference>
<sequence>MNKIFKIGLVSLTLLAGACKKDMLDTKPTDSVGDKDVFENTTNAKLAVNGLAKMMTTQYLGSQGFNGEGTIKMYYGNYPGNNFFVNLSGWAAIINSLYNENSQSIYNYYPWYYYYKIIGNANAIIMNIDKATGTEAERQSIKAQALTFRAYSFFMMTQLYCYRWSDSNNGTSKGLVLRTDLSTGDMPLSTLAETYTQIYSDLDQAIQLFASSGDVNNKTNNYMTNSNVAYAIYARAALTRQDYANAEKYAVLARKGYDLMNATDYNAGFAKPTSEWIWSSYGASDETLYFYSYGAYIGYNSSASAVRGTPKCISKELYNKIPATDIRRKLFLDPKTDAYTPETGAASKALTTRAFAERPDLYSTSSVFAYMQFKVKVIDQPGISNVNHFRSSEMVLIEAEAKYFQNKPASEVQALLVALNAGTGRDVAYTCTKTGTDLLNEIKTYRAIELWGEGFDWFDMKRWADPINRKDYAAGGNFITPLAVTIAPQDKNKWTWVVPDRETLYNLGLK</sequence>
<comment type="similarity">
    <text evidence="2">Belongs to the SusD family.</text>
</comment>
<dbReference type="Proteomes" id="UP000249819">
    <property type="component" value="Unassembled WGS sequence"/>
</dbReference>
<evidence type="ECO:0000256" key="4">
    <source>
        <dbReference type="ARBA" id="ARBA00023136"/>
    </source>
</evidence>
<dbReference type="PROSITE" id="PS51257">
    <property type="entry name" value="PROKAR_LIPOPROTEIN"/>
    <property type="match status" value="1"/>
</dbReference>
<dbReference type="Gene3D" id="1.25.40.390">
    <property type="match status" value="1"/>
</dbReference>
<accession>A0A327WAU6</accession>
<organism evidence="8 9">
    <name type="scientific">Chitinophaga dinghuensis</name>
    <dbReference type="NCBI Taxonomy" id="1539050"/>
    <lineage>
        <taxon>Bacteria</taxon>
        <taxon>Pseudomonadati</taxon>
        <taxon>Bacteroidota</taxon>
        <taxon>Chitinophagia</taxon>
        <taxon>Chitinophagales</taxon>
        <taxon>Chitinophagaceae</taxon>
        <taxon>Chitinophaga</taxon>
    </lineage>
</organism>
<dbReference type="InterPro" id="IPR033985">
    <property type="entry name" value="SusD-like_N"/>
</dbReference>
<feature type="domain" description="RagB/SusD" evidence="6">
    <location>
        <begin position="380"/>
        <end position="472"/>
    </location>
</feature>
<dbReference type="SUPFAM" id="SSF48452">
    <property type="entry name" value="TPR-like"/>
    <property type="match status" value="1"/>
</dbReference>
<protein>
    <submittedName>
        <fullName evidence="8">SusD-like starch-binding protein associating with outer membrane</fullName>
    </submittedName>
</protein>